<feature type="transmembrane region" description="Helical" evidence="1">
    <location>
        <begin position="42"/>
        <end position="67"/>
    </location>
</feature>
<comment type="caution">
    <text evidence="2">The sequence shown here is derived from an EMBL/GenBank/DDBJ whole genome shotgun (WGS) entry which is preliminary data.</text>
</comment>
<protein>
    <submittedName>
        <fullName evidence="2">Uncharacterized protein</fullName>
    </submittedName>
</protein>
<reference evidence="2 3" key="1">
    <citation type="submission" date="2016-12" db="EMBL/GenBank/DDBJ databases">
        <title>Domibacillus antri genome sequencing.</title>
        <authorList>
            <person name="Verma A."/>
            <person name="Krishnamurthi S."/>
        </authorList>
    </citation>
    <scope>NUCLEOTIDE SEQUENCE [LARGE SCALE GENOMIC DNA]</scope>
    <source>
        <strain evidence="2 3">XD80</strain>
    </source>
</reference>
<dbReference type="AlphaFoldDB" id="A0A1Q8Q4T7"/>
<proteinExistence type="predicted"/>
<dbReference type="Proteomes" id="UP000185568">
    <property type="component" value="Unassembled WGS sequence"/>
</dbReference>
<keyword evidence="3" id="KW-1185">Reference proteome</keyword>
<keyword evidence="1" id="KW-0812">Transmembrane</keyword>
<name>A0A1Q8Q4T7_9BACI</name>
<gene>
    <name evidence="2" type="ORF">BTO30_09885</name>
</gene>
<accession>A0A1Q8Q4T7</accession>
<dbReference type="OrthoDB" id="2454818at2"/>
<evidence type="ECO:0000313" key="3">
    <source>
        <dbReference type="Proteomes" id="UP000185568"/>
    </source>
</evidence>
<keyword evidence="1" id="KW-1133">Transmembrane helix</keyword>
<evidence type="ECO:0000313" key="2">
    <source>
        <dbReference type="EMBL" id="OLN22363.1"/>
    </source>
</evidence>
<organism evidence="2 3">
    <name type="scientific">Domibacillus antri</name>
    <dbReference type="NCBI Taxonomy" id="1714264"/>
    <lineage>
        <taxon>Bacteria</taxon>
        <taxon>Bacillati</taxon>
        <taxon>Bacillota</taxon>
        <taxon>Bacilli</taxon>
        <taxon>Bacillales</taxon>
        <taxon>Bacillaceae</taxon>
        <taxon>Domibacillus</taxon>
    </lineage>
</organism>
<dbReference type="RefSeq" id="WP_075398564.1">
    <property type="nucleotide sequence ID" value="NZ_MSDU01000020.1"/>
</dbReference>
<evidence type="ECO:0000256" key="1">
    <source>
        <dbReference type="SAM" id="Phobius"/>
    </source>
</evidence>
<dbReference type="EMBL" id="MSDU01000020">
    <property type="protein sequence ID" value="OLN22363.1"/>
    <property type="molecule type" value="Genomic_DNA"/>
</dbReference>
<sequence>MFAVVSILLLAASIFATMMVMRRASAGKEKDELGQPVRRHPYALNPVIWTYVAAAVVFLGIIIMVWMRGR</sequence>
<dbReference type="STRING" id="1714264.BTO30_09885"/>
<keyword evidence="1" id="KW-0472">Membrane</keyword>